<comment type="caution">
    <text evidence="1">The sequence shown here is derived from an EMBL/GenBank/DDBJ whole genome shotgun (WGS) entry which is preliminary data.</text>
</comment>
<evidence type="ECO:0000313" key="1">
    <source>
        <dbReference type="EMBL" id="PKN02733.1"/>
    </source>
</evidence>
<reference evidence="1 2" key="1">
    <citation type="journal article" date="2017" name="ISME J.">
        <title>Potential for microbial H2 and metal transformations associated with novel bacteria and archaea in deep terrestrial subsurface sediments.</title>
        <authorList>
            <person name="Hernsdorf A.W."/>
            <person name="Amano Y."/>
            <person name="Miyakawa K."/>
            <person name="Ise K."/>
            <person name="Suzuki Y."/>
            <person name="Anantharaman K."/>
            <person name="Probst A."/>
            <person name="Burstein D."/>
            <person name="Thomas B.C."/>
            <person name="Banfield J.F."/>
        </authorList>
    </citation>
    <scope>NUCLEOTIDE SEQUENCE [LARGE SCALE GENOMIC DNA]</scope>
    <source>
        <strain evidence="1">HGW-Dojkabacteria-1</strain>
    </source>
</reference>
<dbReference type="EMBL" id="PHAO01000001">
    <property type="protein sequence ID" value="PKN02733.1"/>
    <property type="molecule type" value="Genomic_DNA"/>
</dbReference>
<gene>
    <name evidence="1" type="ORF">CVU76_01715</name>
</gene>
<dbReference type="Gene3D" id="1.10.530.10">
    <property type="match status" value="1"/>
</dbReference>
<proteinExistence type="predicted"/>
<accession>A0A2N2F3K2</accession>
<dbReference type="SUPFAM" id="SSF53955">
    <property type="entry name" value="Lysozyme-like"/>
    <property type="match status" value="1"/>
</dbReference>
<organism evidence="1 2">
    <name type="scientific">Candidatus Dojkabacteria bacterium HGW-Dojkabacteria-1</name>
    <dbReference type="NCBI Taxonomy" id="2013761"/>
    <lineage>
        <taxon>Bacteria</taxon>
        <taxon>Candidatus Dojkabacteria</taxon>
    </lineage>
</organism>
<dbReference type="InterPro" id="IPR023346">
    <property type="entry name" value="Lysozyme-like_dom_sf"/>
</dbReference>
<sequence length="197" mass="22278">MNILLNKKNILAVIAGILFAGLILNTVEQISPKQVMSTNQALYIESGEEVVRFMDSNEIKERILEEAVSTRSEDTEKLRKIENVKTYLERRNAPLAAYAKELVEAADRYGIDYRLVAAISIIESSGGKHTFRTYNAWGWGKKNFSSWEEGIDQVSAGLGRYYSRGLNTPQKIAPYYCPPSASEWARKVTFVMSEIEK</sequence>
<name>A0A2N2F3K2_9BACT</name>
<dbReference type="Proteomes" id="UP000233417">
    <property type="component" value="Unassembled WGS sequence"/>
</dbReference>
<protein>
    <submittedName>
        <fullName evidence="1">Uncharacterized protein</fullName>
    </submittedName>
</protein>
<evidence type="ECO:0000313" key="2">
    <source>
        <dbReference type="Proteomes" id="UP000233417"/>
    </source>
</evidence>
<dbReference type="AlphaFoldDB" id="A0A2N2F3K2"/>